<dbReference type="InterPro" id="IPR015946">
    <property type="entry name" value="KH_dom-like_a/b"/>
</dbReference>
<accession>A0AAD9UNJ4</accession>
<evidence type="ECO:0000256" key="2">
    <source>
        <dbReference type="ARBA" id="ARBA00020953"/>
    </source>
</evidence>
<evidence type="ECO:0000313" key="11">
    <source>
        <dbReference type="Proteomes" id="UP001214638"/>
    </source>
</evidence>
<comment type="similarity">
    <text evidence="1 7">Belongs to the TRAFAC class TrmE-Era-EngA-EngB-Septin-like GTPase superfamily. EngA (Der) GTPase family.</text>
</comment>
<dbReference type="GO" id="GO:0042254">
    <property type="term" value="P:ribosome biogenesis"/>
    <property type="evidence" value="ECO:0007669"/>
    <property type="project" value="UniProtKB-KW"/>
</dbReference>
<dbReference type="AlphaFoldDB" id="A0AAD9UNJ4"/>
<dbReference type="InterPro" id="IPR032859">
    <property type="entry name" value="KH_dom-like"/>
</dbReference>
<dbReference type="Pfam" id="PF14714">
    <property type="entry name" value="KH_dom-like"/>
    <property type="match status" value="1"/>
</dbReference>
<dbReference type="SUPFAM" id="SSF52540">
    <property type="entry name" value="P-loop containing nucleoside triphosphate hydrolases"/>
    <property type="match status" value="2"/>
</dbReference>
<feature type="domain" description="G" evidence="8">
    <location>
        <begin position="24"/>
        <end position="106"/>
    </location>
</feature>
<dbReference type="GO" id="GO:0005525">
    <property type="term" value="F:GTP binding"/>
    <property type="evidence" value="ECO:0007669"/>
    <property type="project" value="UniProtKB-KW"/>
</dbReference>
<proteinExistence type="inferred from homology"/>
<keyword evidence="5 7" id="KW-0547">Nucleotide-binding</keyword>
<evidence type="ECO:0000256" key="1">
    <source>
        <dbReference type="ARBA" id="ARBA00008279"/>
    </source>
</evidence>
<name>A0AAD9UNJ4_9APIC</name>
<evidence type="ECO:0000313" key="10">
    <source>
        <dbReference type="EMBL" id="KAK2196088.1"/>
    </source>
</evidence>
<dbReference type="KEGG" id="bdw:94336985"/>
<dbReference type="GeneID" id="94336985"/>
<dbReference type="GO" id="GO:0016787">
    <property type="term" value="F:hydrolase activity"/>
    <property type="evidence" value="ECO:0007669"/>
    <property type="project" value="UniProtKB-KW"/>
</dbReference>
<dbReference type="InterPro" id="IPR005225">
    <property type="entry name" value="Small_GTP-bd"/>
</dbReference>
<evidence type="ECO:0000259" key="8">
    <source>
        <dbReference type="Pfam" id="PF01926"/>
    </source>
</evidence>
<keyword evidence="10" id="KW-0378">Hydrolase</keyword>
<keyword evidence="11" id="KW-1185">Reference proteome</keyword>
<feature type="domain" description="G" evidence="8">
    <location>
        <begin position="164"/>
        <end position="279"/>
    </location>
</feature>
<dbReference type="NCBIfam" id="TIGR03594">
    <property type="entry name" value="GTPase_EngA"/>
    <property type="match status" value="1"/>
</dbReference>
<comment type="function">
    <text evidence="7">GTPase that plays an essential role in the late steps of ribosome biogenesis.</text>
</comment>
<reference evidence="10" key="1">
    <citation type="journal article" date="2023" name="Nat. Microbiol.">
        <title>Babesia duncani multi-omics identifies virulence factors and drug targets.</title>
        <authorList>
            <person name="Singh P."/>
            <person name="Lonardi S."/>
            <person name="Liang Q."/>
            <person name="Vydyam P."/>
            <person name="Khabirova E."/>
            <person name="Fang T."/>
            <person name="Gihaz S."/>
            <person name="Thekkiniath J."/>
            <person name="Munshi M."/>
            <person name="Abel S."/>
            <person name="Ciampossin L."/>
            <person name="Batugedara G."/>
            <person name="Gupta M."/>
            <person name="Lu X.M."/>
            <person name="Lenz T."/>
            <person name="Chakravarty S."/>
            <person name="Cornillot E."/>
            <person name="Hu Y."/>
            <person name="Ma W."/>
            <person name="Gonzalez L.M."/>
            <person name="Sanchez S."/>
            <person name="Estrada K."/>
            <person name="Sanchez-Flores A."/>
            <person name="Montero E."/>
            <person name="Harb O.S."/>
            <person name="Le Roch K.G."/>
            <person name="Mamoun C.B."/>
        </authorList>
    </citation>
    <scope>NUCLEOTIDE SEQUENCE</scope>
    <source>
        <strain evidence="10">WA1</strain>
    </source>
</reference>
<keyword evidence="3" id="KW-0690">Ribosome biogenesis</keyword>
<keyword evidence="6 7" id="KW-0342">GTP-binding</keyword>
<protein>
    <recommendedName>
        <fullName evidence="2 7">GTPase Der</fullName>
    </recommendedName>
</protein>
<dbReference type="InterPro" id="IPR006073">
    <property type="entry name" value="GTP-bd"/>
</dbReference>
<dbReference type="InterPro" id="IPR016484">
    <property type="entry name" value="GTPase_Der"/>
</dbReference>
<comment type="caution">
    <text evidence="10">The sequence shown here is derived from an EMBL/GenBank/DDBJ whole genome shotgun (WGS) entry which is preliminary data.</text>
</comment>
<organism evidence="10 11">
    <name type="scientific">Babesia duncani</name>
    <dbReference type="NCBI Taxonomy" id="323732"/>
    <lineage>
        <taxon>Eukaryota</taxon>
        <taxon>Sar</taxon>
        <taxon>Alveolata</taxon>
        <taxon>Apicomplexa</taxon>
        <taxon>Aconoidasida</taxon>
        <taxon>Piroplasmida</taxon>
        <taxon>Babesiidae</taxon>
        <taxon>Babesia</taxon>
    </lineage>
</organism>
<evidence type="ECO:0000256" key="7">
    <source>
        <dbReference type="RuleBase" id="RU004481"/>
    </source>
</evidence>
<feature type="domain" description="GTPase Der C-terminal KH-domain-like" evidence="9">
    <location>
        <begin position="339"/>
        <end position="413"/>
    </location>
</feature>
<dbReference type="PRINTS" id="PR00326">
    <property type="entry name" value="GTP1OBG"/>
</dbReference>
<dbReference type="PANTHER" id="PTHR43834">
    <property type="entry name" value="GTPASE DER"/>
    <property type="match status" value="1"/>
</dbReference>
<evidence type="ECO:0000256" key="3">
    <source>
        <dbReference type="ARBA" id="ARBA00022517"/>
    </source>
</evidence>
<evidence type="ECO:0000256" key="4">
    <source>
        <dbReference type="ARBA" id="ARBA00022737"/>
    </source>
</evidence>
<sequence>MDCACHSHLVSPWKYSFRHSGNYQYAIADWGGVSFRLVDTGGLDDDIPCAKEVKSQIELALSEASVAIVVVDGQDGILTHDHDVCDLVFKAKSKKKDLKIILCVNKLESWRVGPVLAEQFWQLGLGKPFPISALHGIGIGDLMDECIKGFESGLVPPEDPDIVISFVGRPNSGKSSLVNALSKSERCLTSATQGTTVDTVQVPIESDGKKILLIDTAGMRLVTSSRCAYLPQNRSKRAIRKSDVCVLVLDATWGISKNDFAIAEEIKNEFKAAVIVCNKWDLLDKDATLYKNAVGYLQEKLPALGFADIVFSSAKTGKRVNVILEAAKNAHLQYSRTFSTALLNELLREATFMQKPPTTHGKRLTLYYCCQVHTRPPGIALFCNDDLLLTKDYLRYLQLFFTRSLKLWGSPIKYF</sequence>
<dbReference type="CDD" id="cd01895">
    <property type="entry name" value="EngA2"/>
    <property type="match status" value="1"/>
</dbReference>
<gene>
    <name evidence="10" type="ORF">BdWA1_002688</name>
</gene>
<evidence type="ECO:0000256" key="6">
    <source>
        <dbReference type="ARBA" id="ARBA00023134"/>
    </source>
</evidence>
<evidence type="ECO:0000259" key="9">
    <source>
        <dbReference type="Pfam" id="PF14714"/>
    </source>
</evidence>
<dbReference type="EMBL" id="JALLKP010000003">
    <property type="protein sequence ID" value="KAK2196088.1"/>
    <property type="molecule type" value="Genomic_DNA"/>
</dbReference>
<keyword evidence="4 7" id="KW-0677">Repeat</keyword>
<dbReference type="Pfam" id="PF01926">
    <property type="entry name" value="MMR_HSR1"/>
    <property type="match status" value="2"/>
</dbReference>
<evidence type="ECO:0000256" key="5">
    <source>
        <dbReference type="ARBA" id="ARBA00022741"/>
    </source>
</evidence>
<dbReference type="NCBIfam" id="TIGR00231">
    <property type="entry name" value="small_GTP"/>
    <property type="match status" value="1"/>
</dbReference>
<dbReference type="Gene3D" id="3.30.300.20">
    <property type="match status" value="1"/>
</dbReference>
<dbReference type="Proteomes" id="UP001214638">
    <property type="component" value="Unassembled WGS sequence"/>
</dbReference>
<dbReference type="PIRSF" id="PIRSF006485">
    <property type="entry name" value="GTP-binding_EngA"/>
    <property type="match status" value="1"/>
</dbReference>
<dbReference type="InterPro" id="IPR027417">
    <property type="entry name" value="P-loop_NTPase"/>
</dbReference>
<dbReference type="Gene3D" id="3.40.50.300">
    <property type="entry name" value="P-loop containing nucleotide triphosphate hydrolases"/>
    <property type="match status" value="2"/>
</dbReference>
<dbReference type="RefSeq" id="XP_067802930.1">
    <property type="nucleotide sequence ID" value="XM_067947708.1"/>
</dbReference>
<dbReference type="PANTHER" id="PTHR43834:SF2">
    <property type="entry name" value="GTPASE DER"/>
    <property type="match status" value="1"/>
</dbReference>